<evidence type="ECO:0000313" key="1">
    <source>
        <dbReference type="EMBL" id="PZD74058.1"/>
    </source>
</evidence>
<comment type="caution">
    <text evidence="1">The sequence shown here is derived from an EMBL/GenBank/DDBJ whole genome shotgun (WGS) entry which is preliminary data.</text>
</comment>
<protein>
    <submittedName>
        <fullName evidence="1">Uncharacterized protein</fullName>
    </submittedName>
</protein>
<sequence>MLGELLSRISQILHAFRNLIPLGEKEIIQLEMHIIKKPRHYVDIDVTQLSLA</sequence>
<reference evidence="1 2" key="1">
    <citation type="journal article" date="2018" name="Sci. Rep.">
        <title>A novel species of the marine cyanobacterium Acaryochloris with a unique pigment content and lifestyle.</title>
        <authorList>
            <person name="Partensky F."/>
            <person name="Six C."/>
            <person name="Ratin M."/>
            <person name="Garczarek L."/>
            <person name="Vaulot D."/>
            <person name="Probert I."/>
            <person name="Calteau A."/>
            <person name="Gourvil P."/>
            <person name="Marie D."/>
            <person name="Grebert T."/>
            <person name="Bouchier C."/>
            <person name="Le Panse S."/>
            <person name="Gachenot M."/>
            <person name="Rodriguez F."/>
            <person name="Garrido J.L."/>
        </authorList>
    </citation>
    <scope>NUCLEOTIDE SEQUENCE [LARGE SCALE GENOMIC DNA]</scope>
    <source>
        <strain evidence="1 2">RCC1774</strain>
    </source>
</reference>
<evidence type="ECO:0000313" key="2">
    <source>
        <dbReference type="Proteomes" id="UP000248857"/>
    </source>
</evidence>
<keyword evidence="2" id="KW-1185">Reference proteome</keyword>
<gene>
    <name evidence="1" type="ORF">C1752_01665</name>
</gene>
<dbReference type="EMBL" id="PQWO01000004">
    <property type="protein sequence ID" value="PZD74058.1"/>
    <property type="molecule type" value="Genomic_DNA"/>
</dbReference>
<organism evidence="1 2">
    <name type="scientific">Acaryochloris thomasi RCC1774</name>
    <dbReference type="NCBI Taxonomy" id="1764569"/>
    <lineage>
        <taxon>Bacteria</taxon>
        <taxon>Bacillati</taxon>
        <taxon>Cyanobacteriota</taxon>
        <taxon>Cyanophyceae</taxon>
        <taxon>Acaryochloridales</taxon>
        <taxon>Acaryochloridaceae</taxon>
        <taxon>Acaryochloris</taxon>
        <taxon>Acaryochloris thomasi</taxon>
    </lineage>
</organism>
<dbReference type="Proteomes" id="UP000248857">
    <property type="component" value="Unassembled WGS sequence"/>
</dbReference>
<dbReference type="AlphaFoldDB" id="A0A2W1JL09"/>
<name>A0A2W1JL09_9CYAN</name>
<accession>A0A2W1JL09</accession>
<proteinExistence type="predicted"/>